<dbReference type="InterPro" id="IPR001356">
    <property type="entry name" value="HD"/>
</dbReference>
<dbReference type="Gene3D" id="1.10.10.60">
    <property type="entry name" value="Homeodomain-like"/>
    <property type="match status" value="1"/>
</dbReference>
<keyword evidence="1 2" id="KW-0371">Homeobox</keyword>
<feature type="DNA-binding region" description="Homeobox" evidence="1">
    <location>
        <begin position="89"/>
        <end position="148"/>
    </location>
</feature>
<feature type="domain" description="Homeobox" evidence="5">
    <location>
        <begin position="87"/>
        <end position="147"/>
    </location>
</feature>
<feature type="signal peptide" evidence="4">
    <location>
        <begin position="1"/>
        <end position="19"/>
    </location>
</feature>
<evidence type="ECO:0000313" key="7">
    <source>
        <dbReference type="Proteomes" id="UP000694394"/>
    </source>
</evidence>
<keyword evidence="1 2" id="KW-0539">Nucleus</keyword>
<keyword evidence="7" id="KW-1185">Reference proteome</keyword>
<dbReference type="Proteomes" id="UP000694394">
    <property type="component" value="Chromosome 7"/>
</dbReference>
<feature type="chain" id="PRO_5034019578" evidence="4">
    <location>
        <begin position="20"/>
        <end position="156"/>
    </location>
</feature>
<reference evidence="6" key="2">
    <citation type="submission" date="2025-08" db="UniProtKB">
        <authorList>
            <consortium name="Ensembl"/>
        </authorList>
    </citation>
    <scope>IDENTIFICATION</scope>
</reference>
<protein>
    <submittedName>
        <fullName evidence="6">NANOG neighbor homeobox</fullName>
    </submittedName>
</protein>
<dbReference type="Ensembl" id="ENSMICT00000060321.1">
    <property type="protein sequence ID" value="ENSMICP00000046694.1"/>
    <property type="gene ID" value="ENSMICG00000041549.1"/>
</dbReference>
<evidence type="ECO:0000256" key="4">
    <source>
        <dbReference type="SAM" id="SignalP"/>
    </source>
</evidence>
<keyword evidence="1 2" id="KW-0238">DNA-binding</keyword>
<dbReference type="CDD" id="cd00086">
    <property type="entry name" value="homeodomain"/>
    <property type="match status" value="1"/>
</dbReference>
<feature type="region of interest" description="Disordered" evidence="3">
    <location>
        <begin position="35"/>
        <end position="92"/>
    </location>
</feature>
<dbReference type="PROSITE" id="PS50071">
    <property type="entry name" value="HOMEOBOX_2"/>
    <property type="match status" value="1"/>
</dbReference>
<reference evidence="6" key="1">
    <citation type="submission" date="2016-12" db="EMBL/GenBank/DDBJ databases">
        <title>Mouse lemur reference genome and diversity panel.</title>
        <authorList>
            <person name="Harris R."/>
            <person name="Larsen P."/>
            <person name="Liu Y."/>
            <person name="Hughes D.S."/>
            <person name="Murali S."/>
            <person name="Raveendran M."/>
            <person name="Korchina V."/>
            <person name="Wang M."/>
            <person name="Jhangiani S."/>
            <person name="Bandaranaike D."/>
            <person name="Bellair M."/>
            <person name="Blankenburg K."/>
            <person name="Chao H."/>
            <person name="Dahdouli M."/>
            <person name="Dinh H."/>
            <person name="Doddapaneni H."/>
            <person name="English A."/>
            <person name="Firestine M."/>
            <person name="Gnanaolivu R."/>
            <person name="Gross S."/>
            <person name="Hernandez B."/>
            <person name="Javaid M."/>
            <person name="Jayaseelan J."/>
            <person name="Jones J."/>
            <person name="Khan Z."/>
            <person name="Kovar C."/>
            <person name="Kurapati P."/>
            <person name="Le B."/>
            <person name="Lee S."/>
            <person name="Li M."/>
            <person name="Mathew T."/>
            <person name="Narasimhan A."/>
            <person name="Ngo D."/>
            <person name="Nguyen L."/>
            <person name="Okwuonu G."/>
            <person name="Ongeri F."/>
            <person name="Osuji N."/>
            <person name="Pu L.-L."/>
            <person name="Puazo M."/>
            <person name="Quiroz J."/>
            <person name="Raj R."/>
            <person name="Rajbhandari K."/>
            <person name="Reid J.G."/>
            <person name="Santibanez J."/>
            <person name="Sexton D."/>
            <person name="Skinner E."/>
            <person name="Vee V."/>
            <person name="Weissenberger G."/>
            <person name="Wu Y."/>
            <person name="Xin Y."/>
            <person name="Han Y."/>
            <person name="Campbell C."/>
            <person name="Brown A."/>
            <person name="Sullivan B."/>
            <person name="Shelton J."/>
            <person name="Brown S."/>
            <person name="Dudchenko O."/>
            <person name="Machol I."/>
            <person name="Durand N."/>
            <person name="Shamim M."/>
            <person name="Lieberman A."/>
            <person name="Muzny D.M."/>
            <person name="Richards S."/>
            <person name="Yoder A."/>
            <person name="Worley K.C."/>
            <person name="Rogers J."/>
            <person name="Gibbs R.A."/>
        </authorList>
    </citation>
    <scope>NUCLEOTIDE SEQUENCE [LARGE SCALE GENOMIC DNA]</scope>
</reference>
<organism evidence="6 7">
    <name type="scientific">Microcebus murinus</name>
    <name type="common">Gray mouse lemur</name>
    <name type="synonym">Lemur murinus</name>
    <dbReference type="NCBI Taxonomy" id="30608"/>
    <lineage>
        <taxon>Eukaryota</taxon>
        <taxon>Metazoa</taxon>
        <taxon>Chordata</taxon>
        <taxon>Craniata</taxon>
        <taxon>Vertebrata</taxon>
        <taxon>Euteleostomi</taxon>
        <taxon>Mammalia</taxon>
        <taxon>Eutheria</taxon>
        <taxon>Euarchontoglires</taxon>
        <taxon>Primates</taxon>
        <taxon>Strepsirrhini</taxon>
        <taxon>Lemuriformes</taxon>
        <taxon>Cheirogaleidae</taxon>
        <taxon>Microcebus</taxon>
    </lineage>
</organism>
<dbReference type="AlphaFoldDB" id="A0A8C6EJB4"/>
<dbReference type="InterPro" id="IPR009057">
    <property type="entry name" value="Homeodomain-like_sf"/>
</dbReference>
<name>A0A8C6EJB4_MICMU</name>
<dbReference type="SUPFAM" id="SSF46689">
    <property type="entry name" value="Homeodomain-like"/>
    <property type="match status" value="1"/>
</dbReference>
<evidence type="ECO:0000256" key="3">
    <source>
        <dbReference type="SAM" id="MobiDB-lite"/>
    </source>
</evidence>
<sequence>VGRARWLTPVILALWEAEAGRLLELIIQKQPAMLWDPSPEQSSKNCKEEEGTKKQKCREEETAGGGDKEEEVEKELEEEQKKEKENGEGCPRKRLVGKSLMDTLWGKFKLNKYLTIQDTLSLSFEFSMTNRQINQWFCRKRKTYNKEMSKRKYNKR</sequence>
<dbReference type="EMBL" id="ABDC03010425">
    <property type="status" value="NOT_ANNOTATED_CDS"/>
    <property type="molecule type" value="Genomic_DNA"/>
</dbReference>
<evidence type="ECO:0000313" key="6">
    <source>
        <dbReference type="Ensembl" id="ENSMICP00000046694.1"/>
    </source>
</evidence>
<feature type="compositionally biased region" description="Basic and acidic residues" evidence="3">
    <location>
        <begin position="45"/>
        <end position="61"/>
    </location>
</feature>
<feature type="compositionally biased region" description="Acidic residues" evidence="3">
    <location>
        <begin position="68"/>
        <end position="78"/>
    </location>
</feature>
<dbReference type="SMART" id="SM00389">
    <property type="entry name" value="HOX"/>
    <property type="match status" value="1"/>
</dbReference>
<reference evidence="6" key="3">
    <citation type="submission" date="2025-09" db="UniProtKB">
        <authorList>
            <consortium name="Ensembl"/>
        </authorList>
    </citation>
    <scope>IDENTIFICATION</scope>
</reference>
<evidence type="ECO:0000259" key="5">
    <source>
        <dbReference type="PROSITE" id="PS50071"/>
    </source>
</evidence>
<dbReference type="GeneTree" id="ENSGT00400000025247"/>
<evidence type="ECO:0000256" key="1">
    <source>
        <dbReference type="PROSITE-ProRule" id="PRU00108"/>
    </source>
</evidence>
<gene>
    <name evidence="6" type="primary">NANOGNB</name>
</gene>
<dbReference type="GO" id="GO:0005634">
    <property type="term" value="C:nucleus"/>
    <property type="evidence" value="ECO:0007669"/>
    <property type="project" value="UniProtKB-SubCell"/>
</dbReference>
<proteinExistence type="predicted"/>
<feature type="compositionally biased region" description="Basic and acidic residues" evidence="3">
    <location>
        <begin position="79"/>
        <end position="91"/>
    </location>
</feature>
<accession>A0A8C6EJB4</accession>
<dbReference type="Pfam" id="PF00046">
    <property type="entry name" value="Homeodomain"/>
    <property type="match status" value="1"/>
</dbReference>
<comment type="subcellular location">
    <subcellularLocation>
        <location evidence="1 2">Nucleus</location>
    </subcellularLocation>
</comment>
<dbReference type="GO" id="GO:0003677">
    <property type="term" value="F:DNA binding"/>
    <property type="evidence" value="ECO:0007669"/>
    <property type="project" value="UniProtKB-UniRule"/>
</dbReference>
<dbReference type="EMBL" id="ABDC03010424">
    <property type="status" value="NOT_ANNOTATED_CDS"/>
    <property type="molecule type" value="Genomic_DNA"/>
</dbReference>
<evidence type="ECO:0000256" key="2">
    <source>
        <dbReference type="RuleBase" id="RU000682"/>
    </source>
</evidence>
<keyword evidence="4" id="KW-0732">Signal</keyword>